<dbReference type="SUPFAM" id="SSF51395">
    <property type="entry name" value="FMN-linked oxidoreductases"/>
    <property type="match status" value="1"/>
</dbReference>
<evidence type="ECO:0000313" key="5">
    <source>
        <dbReference type="EMBL" id="KAK4513116.1"/>
    </source>
</evidence>
<dbReference type="InterPro" id="IPR013785">
    <property type="entry name" value="Aldolase_TIM"/>
</dbReference>
<dbReference type="GO" id="GO:0016628">
    <property type="term" value="F:oxidoreductase activity, acting on the CH-CH group of donors, NAD or NADP as acceptor"/>
    <property type="evidence" value="ECO:0007669"/>
    <property type="project" value="UniProtKB-ARBA"/>
</dbReference>
<gene>
    <name evidence="5" type="ORF">ATC70_012910</name>
</gene>
<dbReference type="Pfam" id="PF00724">
    <property type="entry name" value="Oxidored_FMN"/>
    <property type="match status" value="1"/>
</dbReference>
<feature type="domain" description="NADH:flavin oxidoreductase/NADH oxidase N-terminal" evidence="4">
    <location>
        <begin position="6"/>
        <end position="340"/>
    </location>
</feature>
<dbReference type="GO" id="GO:0005829">
    <property type="term" value="C:cytosol"/>
    <property type="evidence" value="ECO:0007669"/>
    <property type="project" value="UniProtKB-ARBA"/>
</dbReference>
<dbReference type="Proteomes" id="UP001304243">
    <property type="component" value="Unassembled WGS sequence"/>
</dbReference>
<dbReference type="FunFam" id="3.20.20.70:FF:000059">
    <property type="entry name" value="N-ethylmaleimide reductase, FMN-linked"/>
    <property type="match status" value="1"/>
</dbReference>
<evidence type="ECO:0000259" key="4">
    <source>
        <dbReference type="Pfam" id="PF00724"/>
    </source>
</evidence>
<evidence type="ECO:0000256" key="1">
    <source>
        <dbReference type="ARBA" id="ARBA00001917"/>
    </source>
</evidence>
<reference evidence="5 6" key="1">
    <citation type="submission" date="2022-11" db="EMBL/GenBank/DDBJ databases">
        <title>Mucor velutinosus strain NIH1002 WGS.</title>
        <authorList>
            <person name="Subramanian P."/>
            <person name="Mullikin J.C."/>
            <person name="Segre J.A."/>
            <person name="Zelazny A.M."/>
        </authorList>
    </citation>
    <scope>NUCLEOTIDE SEQUENCE [LARGE SCALE GENOMIC DNA]</scope>
    <source>
        <strain evidence="5 6">NIH1002</strain>
    </source>
</reference>
<evidence type="ECO:0000256" key="3">
    <source>
        <dbReference type="ARBA" id="ARBA00023002"/>
    </source>
</evidence>
<name>A0AAN7DE74_9FUNG</name>
<dbReference type="GeneID" id="89956596"/>
<comment type="similarity">
    <text evidence="2">Belongs to the NADH:flavin oxidoreductase/NADH oxidase family.</text>
</comment>
<accession>A0AAN7DE74</accession>
<organism evidence="5 6">
    <name type="scientific">Mucor velutinosus</name>
    <dbReference type="NCBI Taxonomy" id="708070"/>
    <lineage>
        <taxon>Eukaryota</taxon>
        <taxon>Fungi</taxon>
        <taxon>Fungi incertae sedis</taxon>
        <taxon>Mucoromycota</taxon>
        <taxon>Mucoromycotina</taxon>
        <taxon>Mucoromycetes</taxon>
        <taxon>Mucorales</taxon>
        <taxon>Mucorineae</taxon>
        <taxon>Mucoraceae</taxon>
        <taxon>Mucor</taxon>
    </lineage>
</organism>
<dbReference type="InterPro" id="IPR001155">
    <property type="entry name" value="OxRdtase_FMN_N"/>
</dbReference>
<proteinExistence type="inferred from homology"/>
<dbReference type="InterPro" id="IPR045247">
    <property type="entry name" value="Oye-like"/>
</dbReference>
<keyword evidence="3" id="KW-0560">Oxidoreductase</keyword>
<dbReference type="Gene3D" id="3.20.20.70">
    <property type="entry name" value="Aldolase class I"/>
    <property type="match status" value="1"/>
</dbReference>
<dbReference type="PANTHER" id="PTHR22893">
    <property type="entry name" value="NADH OXIDOREDUCTASE-RELATED"/>
    <property type="match status" value="1"/>
</dbReference>
<dbReference type="CDD" id="cd02933">
    <property type="entry name" value="OYE_like_FMN"/>
    <property type="match status" value="1"/>
</dbReference>
<dbReference type="GO" id="GO:0010181">
    <property type="term" value="F:FMN binding"/>
    <property type="evidence" value="ECO:0007669"/>
    <property type="project" value="InterPro"/>
</dbReference>
<evidence type="ECO:0000313" key="6">
    <source>
        <dbReference type="Proteomes" id="UP001304243"/>
    </source>
</evidence>
<protein>
    <recommendedName>
        <fullName evidence="4">NADH:flavin oxidoreductase/NADH oxidase N-terminal domain-containing protein</fullName>
    </recommendedName>
</protein>
<comment type="cofactor">
    <cofactor evidence="1">
        <name>FMN</name>
        <dbReference type="ChEBI" id="CHEBI:58210"/>
    </cofactor>
</comment>
<sequence length="364" mass="40191">MSSQALFSPIKIGANTLKHRVVLPPLTRLRATPEHVPSDLQVEYYTQRATDGGLMITEGTMISPTAGAYPQIPGIFNKEQIEGWKKVTSAVHAKGAVIFQQIWHIGRVGSKYLNLHHEPVVDPSATPCPGKTMQGTDYEVPHALTVDEIKSIVSDYAQAAKNAIEAGFDGVEIHGANGYLVDQFINTSSNNRTDSYGGSAENRGRFALEVVDAVAAAVGEERTAIRFSPGGAFQGMATENVEETWGYLTSELQKNHPGLAYLHMVEGRTNFNDTDQVNTTDILESYRQIWRGPFISAGGFSTSLEFGREIAEKTGNLIAYGRAFVANPDLPERLRNGWELNPYHRNTFYTHEAEGYIDYPFYNK</sequence>
<comment type="caution">
    <text evidence="5">The sequence shown here is derived from an EMBL/GenBank/DDBJ whole genome shotgun (WGS) entry which is preliminary data.</text>
</comment>
<keyword evidence="6" id="KW-1185">Reference proteome</keyword>
<dbReference type="RefSeq" id="XP_064679782.1">
    <property type="nucleotide sequence ID" value="XM_064832079.1"/>
</dbReference>
<dbReference type="AlphaFoldDB" id="A0AAN7DE74"/>
<dbReference type="EMBL" id="JASEJX010000019">
    <property type="protein sequence ID" value="KAK4513116.1"/>
    <property type="molecule type" value="Genomic_DNA"/>
</dbReference>
<evidence type="ECO:0000256" key="2">
    <source>
        <dbReference type="ARBA" id="ARBA00005979"/>
    </source>
</evidence>
<dbReference type="PANTHER" id="PTHR22893:SF91">
    <property type="entry name" value="NADPH DEHYDROGENASE 2-RELATED"/>
    <property type="match status" value="1"/>
</dbReference>